<evidence type="ECO:0000256" key="2">
    <source>
        <dbReference type="ARBA" id="ARBA00022723"/>
    </source>
</evidence>
<dbReference type="Gene3D" id="1.10.630.10">
    <property type="entry name" value="Cytochrome P450"/>
    <property type="match status" value="1"/>
</dbReference>
<dbReference type="SUPFAM" id="SSF48264">
    <property type="entry name" value="Cytochrome P450"/>
    <property type="match status" value="1"/>
</dbReference>
<dbReference type="AlphaFoldDB" id="A0A6A7G693"/>
<feature type="binding site" description="axial binding residue" evidence="6">
    <location>
        <position position="268"/>
    </location>
    <ligand>
        <name>heme</name>
        <dbReference type="ChEBI" id="CHEBI:30413"/>
    </ligand>
    <ligandPart>
        <name>Fe</name>
        <dbReference type="ChEBI" id="CHEBI:18248"/>
    </ligandPart>
</feature>
<sequence length="322" mass="36925">MFDIQDIFARATMDAIGSIAFGQEIGCLDSVDPPAFMVEFDRCQAITHKRMMDPLWKFKSFFRVGEEKHFTSSMKVVNDGIYKLLSNRKSGNCENRKTVLDLLEEKATKDGNSFPDSVLRDIVWDFLIAGRDTTACASSWLFYCLLQHPDVLAKVYEEMEGKDISKFTTVLHEFPYLTACCLETERLYPSVPSTFKGVKAHNFTLPNGIKVESGTSLEYSPYINGRNPQIWGDDCLEWKPERFLTENNEIRQFSQGQYPSFNGGPRLCLGKTMALLEMKRLIINLFSQFDFELVPNRPITYKVAIILWIKDGLWVRATPRSK</sequence>
<keyword evidence="2 6" id="KW-0479">Metal-binding</keyword>
<dbReference type="GO" id="GO:0016705">
    <property type="term" value="F:oxidoreductase activity, acting on paired donors, with incorporation or reduction of molecular oxygen"/>
    <property type="evidence" value="ECO:0007669"/>
    <property type="project" value="InterPro"/>
</dbReference>
<dbReference type="EMBL" id="IACT01007524">
    <property type="protein sequence ID" value="LAC26638.1"/>
    <property type="molecule type" value="mRNA"/>
</dbReference>
<dbReference type="PRINTS" id="PR00385">
    <property type="entry name" value="P450"/>
</dbReference>
<keyword evidence="4 6" id="KW-0408">Iron</keyword>
<evidence type="ECO:0000256" key="1">
    <source>
        <dbReference type="ARBA" id="ARBA00010617"/>
    </source>
</evidence>
<dbReference type="PROSITE" id="PS00086">
    <property type="entry name" value="CYTOCHROME_P450"/>
    <property type="match status" value="1"/>
</dbReference>
<dbReference type="GO" id="GO:0020037">
    <property type="term" value="F:heme binding"/>
    <property type="evidence" value="ECO:0007669"/>
    <property type="project" value="InterPro"/>
</dbReference>
<evidence type="ECO:0000256" key="4">
    <source>
        <dbReference type="ARBA" id="ARBA00023004"/>
    </source>
</evidence>
<name>A0A6A7G693_9CRUS</name>
<evidence type="ECO:0000256" key="3">
    <source>
        <dbReference type="ARBA" id="ARBA00023002"/>
    </source>
</evidence>
<accession>A0A6A7G693</accession>
<dbReference type="InterPro" id="IPR002401">
    <property type="entry name" value="Cyt_P450_E_grp-I"/>
</dbReference>
<dbReference type="GO" id="GO:0004497">
    <property type="term" value="F:monooxygenase activity"/>
    <property type="evidence" value="ECO:0007669"/>
    <property type="project" value="UniProtKB-KW"/>
</dbReference>
<dbReference type="InterPro" id="IPR017972">
    <property type="entry name" value="Cyt_P450_CS"/>
</dbReference>
<dbReference type="PRINTS" id="PR00463">
    <property type="entry name" value="EP450I"/>
</dbReference>
<keyword evidence="6 7" id="KW-0349">Heme</keyword>
<evidence type="ECO:0000313" key="8">
    <source>
        <dbReference type="EMBL" id="LAC26638.1"/>
    </source>
</evidence>
<comment type="similarity">
    <text evidence="1 7">Belongs to the cytochrome P450 family.</text>
</comment>
<dbReference type="InterPro" id="IPR001128">
    <property type="entry name" value="Cyt_P450"/>
</dbReference>
<dbReference type="GO" id="GO:0005506">
    <property type="term" value="F:iron ion binding"/>
    <property type="evidence" value="ECO:0007669"/>
    <property type="project" value="InterPro"/>
</dbReference>
<dbReference type="Pfam" id="PF00067">
    <property type="entry name" value="p450"/>
    <property type="match status" value="1"/>
</dbReference>
<evidence type="ECO:0000256" key="5">
    <source>
        <dbReference type="ARBA" id="ARBA00023033"/>
    </source>
</evidence>
<comment type="cofactor">
    <cofactor evidence="6">
        <name>heme</name>
        <dbReference type="ChEBI" id="CHEBI:30413"/>
    </cofactor>
</comment>
<proteinExistence type="evidence at transcript level"/>
<protein>
    <submittedName>
        <fullName evidence="8">Cytochrome P450 704B1</fullName>
    </submittedName>
</protein>
<dbReference type="PANTHER" id="PTHR24296">
    <property type="entry name" value="CYTOCHROME P450"/>
    <property type="match status" value="1"/>
</dbReference>
<keyword evidence="3 7" id="KW-0560">Oxidoreductase</keyword>
<evidence type="ECO:0000256" key="7">
    <source>
        <dbReference type="RuleBase" id="RU000461"/>
    </source>
</evidence>
<keyword evidence="5 7" id="KW-0503">Monooxygenase</keyword>
<dbReference type="GO" id="GO:0006629">
    <property type="term" value="P:lipid metabolic process"/>
    <property type="evidence" value="ECO:0007669"/>
    <property type="project" value="UniProtKB-ARBA"/>
</dbReference>
<dbReference type="InterPro" id="IPR036396">
    <property type="entry name" value="Cyt_P450_sf"/>
</dbReference>
<evidence type="ECO:0000256" key="6">
    <source>
        <dbReference type="PIRSR" id="PIRSR602401-1"/>
    </source>
</evidence>
<organism evidence="8">
    <name type="scientific">Hirondellea gigas</name>
    <dbReference type="NCBI Taxonomy" id="1518452"/>
    <lineage>
        <taxon>Eukaryota</taxon>
        <taxon>Metazoa</taxon>
        <taxon>Ecdysozoa</taxon>
        <taxon>Arthropoda</taxon>
        <taxon>Crustacea</taxon>
        <taxon>Multicrustacea</taxon>
        <taxon>Malacostraca</taxon>
        <taxon>Eumalacostraca</taxon>
        <taxon>Peracarida</taxon>
        <taxon>Amphipoda</taxon>
        <taxon>Amphilochidea</taxon>
        <taxon>Lysianassida</taxon>
        <taxon>Lysianassidira</taxon>
        <taxon>Lysianassoidea</taxon>
        <taxon>Lysianassidae</taxon>
        <taxon>Hirondellea</taxon>
    </lineage>
</organism>
<reference evidence="8" key="1">
    <citation type="submission" date="2017-11" db="EMBL/GenBank/DDBJ databases">
        <title>The sensing device of the deep-sea amphipod.</title>
        <authorList>
            <person name="Kobayashi H."/>
            <person name="Nagahama T."/>
            <person name="Arai W."/>
            <person name="Sasagawa Y."/>
            <person name="Umeda M."/>
            <person name="Hayashi T."/>
            <person name="Nikaido I."/>
            <person name="Watanabe H."/>
            <person name="Oguri K."/>
            <person name="Kitazato H."/>
            <person name="Fujioka K."/>
            <person name="Kido Y."/>
            <person name="Takami H."/>
        </authorList>
    </citation>
    <scope>NUCLEOTIDE SEQUENCE</scope>
    <source>
        <tissue evidence="8">Whole body</tissue>
    </source>
</reference>